<proteinExistence type="predicted"/>
<dbReference type="Proteomes" id="UP001642484">
    <property type="component" value="Unassembled WGS sequence"/>
</dbReference>
<name>A0ABP0T2N4_9DINO</name>
<accession>A0ABP0T2N4</accession>
<reference evidence="1 2" key="1">
    <citation type="submission" date="2024-02" db="EMBL/GenBank/DDBJ databases">
        <authorList>
            <person name="Chen Y."/>
            <person name="Shah S."/>
            <person name="Dougan E. K."/>
            <person name="Thang M."/>
            <person name="Chan C."/>
        </authorList>
    </citation>
    <scope>NUCLEOTIDE SEQUENCE [LARGE SCALE GENOMIC DNA]</scope>
</reference>
<evidence type="ECO:0000313" key="1">
    <source>
        <dbReference type="EMBL" id="CAK9118709.1"/>
    </source>
</evidence>
<keyword evidence="2" id="KW-1185">Reference proteome</keyword>
<comment type="caution">
    <text evidence="1">The sequence shown here is derived from an EMBL/GenBank/DDBJ whole genome shotgun (WGS) entry which is preliminary data.</text>
</comment>
<sequence length="192" mass="20857">MALNLSSGGISSVLRGRCGTVAATRRSPVAVLAVGTENLKQFNLVHRECMRMQCCSDCEAASHVAFSNATNSWRRRKHAKECAQAFLSTMFERRSEAGFGLPGFAHRFADPATAFDGVCKMQSTASMVTAAHRDVQFFSLPLDAKISFSHSQAFCFDAESSSHRLASSDCWMCVTDTLCSSGTIHFPVLRGS</sequence>
<dbReference type="EMBL" id="CAXAMN010029094">
    <property type="protein sequence ID" value="CAK9118709.1"/>
    <property type="molecule type" value="Genomic_DNA"/>
</dbReference>
<evidence type="ECO:0000313" key="2">
    <source>
        <dbReference type="Proteomes" id="UP001642484"/>
    </source>
</evidence>
<organism evidence="1 2">
    <name type="scientific">Durusdinium trenchii</name>
    <dbReference type="NCBI Taxonomy" id="1381693"/>
    <lineage>
        <taxon>Eukaryota</taxon>
        <taxon>Sar</taxon>
        <taxon>Alveolata</taxon>
        <taxon>Dinophyceae</taxon>
        <taxon>Suessiales</taxon>
        <taxon>Symbiodiniaceae</taxon>
        <taxon>Durusdinium</taxon>
    </lineage>
</organism>
<protein>
    <submittedName>
        <fullName evidence="1">Uncharacterized protein</fullName>
    </submittedName>
</protein>
<gene>
    <name evidence="1" type="ORF">CCMP2556_LOCUS55726</name>
</gene>